<evidence type="ECO:0000256" key="7">
    <source>
        <dbReference type="ARBA" id="ARBA00023277"/>
    </source>
</evidence>
<evidence type="ECO:0000256" key="1">
    <source>
        <dbReference type="ARBA" id="ARBA00000681"/>
    </source>
</evidence>
<evidence type="ECO:0000256" key="8">
    <source>
        <dbReference type="ARBA" id="ARBA00023295"/>
    </source>
</evidence>
<keyword evidence="6 10" id="KW-0378">Hydrolase</keyword>
<keyword evidence="7 10" id="KW-0119">Carbohydrate metabolism</keyword>
<dbReference type="EC" id="3.2.1.8" evidence="4 10"/>
<gene>
    <name evidence="14" type="ORF">E4U42_002115</name>
</gene>
<proteinExistence type="inferred from homology"/>
<evidence type="ECO:0000256" key="6">
    <source>
        <dbReference type="ARBA" id="ARBA00022801"/>
    </source>
</evidence>
<evidence type="ECO:0000259" key="13">
    <source>
        <dbReference type="PROSITE" id="PS51761"/>
    </source>
</evidence>
<comment type="caution">
    <text evidence="14">The sequence shown here is derived from an EMBL/GenBank/DDBJ whole genome shotgun (WGS) entry which is preliminary data.</text>
</comment>
<comment type="similarity">
    <text evidence="3 10 11">Belongs to the glycosyl hydrolase 11 (cellulase G) family.</text>
</comment>
<accession>A0A8K0NMI1</accession>
<dbReference type="AlphaFoldDB" id="A0A8K0NMI1"/>
<keyword evidence="12" id="KW-0732">Signal</keyword>
<feature type="active site" description="Proton donor" evidence="10">
    <location>
        <position position="206"/>
    </location>
</feature>
<feature type="signal peptide" evidence="12">
    <location>
        <begin position="1"/>
        <end position="18"/>
    </location>
</feature>
<comment type="catalytic activity">
    <reaction evidence="1 10 11">
        <text>Endohydrolysis of (1-&gt;4)-beta-D-xylosidic linkages in xylans.</text>
        <dbReference type="EC" id="3.2.1.8"/>
    </reaction>
</comment>
<dbReference type="InterPro" id="IPR013319">
    <property type="entry name" value="GH11/12"/>
</dbReference>
<dbReference type="Pfam" id="PF00457">
    <property type="entry name" value="Glyco_hydro_11"/>
    <property type="match status" value="1"/>
</dbReference>
<evidence type="ECO:0000256" key="9">
    <source>
        <dbReference type="ARBA" id="ARBA00023326"/>
    </source>
</evidence>
<evidence type="ECO:0000256" key="2">
    <source>
        <dbReference type="ARBA" id="ARBA00004851"/>
    </source>
</evidence>
<keyword evidence="5 10" id="KW-0858">Xylan degradation</keyword>
<feature type="active site" description="Nucleophile" evidence="10">
    <location>
        <position position="111"/>
    </location>
</feature>
<dbReference type="PROSITE" id="PS00777">
    <property type="entry name" value="GH11_2"/>
    <property type="match status" value="1"/>
</dbReference>
<dbReference type="Gene3D" id="2.60.120.180">
    <property type="match status" value="1"/>
</dbReference>
<dbReference type="OrthoDB" id="2115822at2759"/>
<evidence type="ECO:0000256" key="12">
    <source>
        <dbReference type="SAM" id="SignalP"/>
    </source>
</evidence>
<dbReference type="InterPro" id="IPR001137">
    <property type="entry name" value="Glyco_hydro_11"/>
</dbReference>
<dbReference type="PANTHER" id="PTHR46828">
    <property type="entry name" value="ENDO-1,4-BETA-XYLANASE A-RELATED"/>
    <property type="match status" value="1"/>
</dbReference>
<dbReference type="GO" id="GO:0031176">
    <property type="term" value="F:endo-1,4-beta-xylanase activity"/>
    <property type="evidence" value="ECO:0007669"/>
    <property type="project" value="UniProtKB-UniRule"/>
</dbReference>
<evidence type="ECO:0000256" key="4">
    <source>
        <dbReference type="ARBA" id="ARBA00012590"/>
    </source>
</evidence>
<evidence type="ECO:0000256" key="11">
    <source>
        <dbReference type="RuleBase" id="RU362015"/>
    </source>
</evidence>
<dbReference type="PROSITE" id="PS51761">
    <property type="entry name" value="GH11_3"/>
    <property type="match status" value="1"/>
</dbReference>
<evidence type="ECO:0000313" key="15">
    <source>
        <dbReference type="Proteomes" id="UP000811619"/>
    </source>
</evidence>
<evidence type="ECO:0000256" key="10">
    <source>
        <dbReference type="PROSITE-ProRule" id="PRU01097"/>
    </source>
</evidence>
<evidence type="ECO:0000313" key="14">
    <source>
        <dbReference type="EMBL" id="KAG5927538.1"/>
    </source>
</evidence>
<dbReference type="InterPro" id="IPR033123">
    <property type="entry name" value="GH11_dom"/>
</dbReference>
<feature type="chain" id="PRO_5035452354" description="Endo-1,4-beta-xylanase" evidence="12">
    <location>
        <begin position="19"/>
        <end position="219"/>
    </location>
</feature>
<sequence length="219" mass="23731">MRLSAVTLLAGLMSSVSAAPAAAEVHSLDRRLSRQGQKDGFFYSLWADYNGVSYKNGDKGHFEVNWKKGGNVVAGKGFKPAKGSITFEGSWDCDGNCYLSVYGWSEDPLVECYIVENYGTYNPAGSGKKKGSVKVDGSIYDIYVAQRKHAPSVASANGGIADFPQYWSIRQDKRFNGTVSTDKHIAAWKSLGLEMGELDETILAVEGYFSTGSASFTVT</sequence>
<organism evidence="14 15">
    <name type="scientific">Claviceps africana</name>
    <dbReference type="NCBI Taxonomy" id="83212"/>
    <lineage>
        <taxon>Eukaryota</taxon>
        <taxon>Fungi</taxon>
        <taxon>Dikarya</taxon>
        <taxon>Ascomycota</taxon>
        <taxon>Pezizomycotina</taxon>
        <taxon>Sordariomycetes</taxon>
        <taxon>Hypocreomycetidae</taxon>
        <taxon>Hypocreales</taxon>
        <taxon>Clavicipitaceae</taxon>
        <taxon>Claviceps</taxon>
    </lineage>
</organism>
<dbReference type="InterPro" id="IPR013320">
    <property type="entry name" value="ConA-like_dom_sf"/>
</dbReference>
<evidence type="ECO:0000256" key="3">
    <source>
        <dbReference type="ARBA" id="ARBA00007792"/>
    </source>
</evidence>
<keyword evidence="8 10" id="KW-0326">Glycosidase</keyword>
<dbReference type="GO" id="GO:0045493">
    <property type="term" value="P:xylan catabolic process"/>
    <property type="evidence" value="ECO:0007669"/>
    <property type="project" value="UniProtKB-UniRule"/>
</dbReference>
<keyword evidence="9 10" id="KW-0624">Polysaccharide degradation</keyword>
<dbReference type="InterPro" id="IPR033119">
    <property type="entry name" value="GH11_AS_2"/>
</dbReference>
<comment type="pathway">
    <text evidence="2 10 11">Glycan degradation; xylan degradation.</text>
</comment>
<name>A0A8K0NMI1_9HYPO</name>
<dbReference type="EMBL" id="SRPY01000173">
    <property type="protein sequence ID" value="KAG5927538.1"/>
    <property type="molecule type" value="Genomic_DNA"/>
</dbReference>
<feature type="domain" description="GH11" evidence="13">
    <location>
        <begin position="29"/>
        <end position="219"/>
    </location>
</feature>
<dbReference type="PRINTS" id="PR00911">
    <property type="entry name" value="GLHYDRLASE11"/>
</dbReference>
<reference evidence="14" key="1">
    <citation type="journal article" date="2020" name="bioRxiv">
        <title>Whole genome comparisons of ergot fungi reveals the divergence and evolution of species within the genus Claviceps are the result of varying mechanisms driving genome evolution and host range expansion.</title>
        <authorList>
            <person name="Wyka S.A."/>
            <person name="Mondo S.J."/>
            <person name="Liu M."/>
            <person name="Dettman J."/>
            <person name="Nalam V."/>
            <person name="Broders K.D."/>
        </authorList>
    </citation>
    <scope>NUCLEOTIDE SEQUENCE</scope>
    <source>
        <strain evidence="14">CCC 489</strain>
    </source>
</reference>
<dbReference type="SUPFAM" id="SSF49899">
    <property type="entry name" value="Concanavalin A-like lectins/glucanases"/>
    <property type="match status" value="1"/>
</dbReference>
<dbReference type="UniPathway" id="UPA00114"/>
<protein>
    <recommendedName>
        <fullName evidence="4 10">Endo-1,4-beta-xylanase</fullName>
        <ecNumber evidence="4 10">3.2.1.8</ecNumber>
    </recommendedName>
</protein>
<dbReference type="Proteomes" id="UP000811619">
    <property type="component" value="Unassembled WGS sequence"/>
</dbReference>
<keyword evidence="15" id="KW-1185">Reference proteome</keyword>
<evidence type="ECO:0000256" key="5">
    <source>
        <dbReference type="ARBA" id="ARBA00022651"/>
    </source>
</evidence>
<dbReference type="PANTHER" id="PTHR46828:SF2">
    <property type="entry name" value="ENDO-1,4-BETA-XYLANASE A-RELATED"/>
    <property type="match status" value="1"/>
</dbReference>